<keyword evidence="13" id="KW-0472">Membrane</keyword>
<evidence type="ECO:0000256" key="7">
    <source>
        <dbReference type="ARBA" id="ARBA00022723"/>
    </source>
</evidence>
<comment type="similarity">
    <text evidence="4 16">Belongs to the cytochrome P450 family.</text>
</comment>
<dbReference type="FunFam" id="1.10.630.10:FF:000042">
    <property type="entry name" value="Cytochrome P450"/>
    <property type="match status" value="1"/>
</dbReference>
<gene>
    <name evidence="17" type="primary">CYP9A19-Ah2</name>
</gene>
<comment type="subcellular location">
    <subcellularLocation>
        <location evidence="3">Endoplasmic reticulum membrane</location>
        <topology evidence="3">Peripheral membrane protein</topology>
    </subcellularLocation>
    <subcellularLocation>
        <location evidence="2">Microsome membrane</location>
        <topology evidence="2">Peripheral membrane protein</topology>
    </subcellularLocation>
</comment>
<sequence>MFLYIWLLTLAALLVLYLRRVYSRFQAAGVKHLPTFPLLGNMGPILSGKRHFFHAMDAEYTAFPEERFIGHYQFMKPDVIIRDVELLKTITLKDFETFTDHSNIVNEDMDPLFGANMLAMKGQTWKDMRSTMSPAFTSSKLKHMVPFMVEVGDQMITSMKKKIDVSGNQYVDVDVRDLVSRYANEIASVAFGFKVDSHTEPDNQFYTMGSKVTHMSFGQIMKFLVHGMFPTVMKKLKVTVFLESMANFYRNLVLRMMQDREEHNVVRRDMIHLLMEARKGTLSHEQRDGNDEGAGFATVQESAVGRISTTRVWSENQIVAQAITFLSAGFDTVSTAMSFLLYELAVYPDVQDRLFQEVKEHAEANGGQYDYTAILQLPYLDMVLSESLRKWPPAGVTDRLCTRDYNMGKPNAHATKDFILKKGEVIFVPIFSFHRDPQYFPNPSKFDPERFSDENKHKIKPFTYMPFGHGPRNCIGSRFALCEVKVMVYQLLQHLELMPCEKTPIPAELSTESLGVRIKGGHWLRMKPRS</sequence>
<dbReference type="GO" id="GO:0016712">
    <property type="term" value="F:oxidoreductase activity, acting on paired donors, with incorporation or reduction of molecular oxygen, reduced flavin or flavoprotein as one donor, and incorporation of one atom of oxygen"/>
    <property type="evidence" value="ECO:0007669"/>
    <property type="project" value="UniProtKB-EC"/>
</dbReference>
<feature type="binding site" description="axial binding residue" evidence="15">
    <location>
        <position position="474"/>
    </location>
    <ligand>
        <name>heme</name>
        <dbReference type="ChEBI" id="CHEBI:30413"/>
    </ligand>
    <ligandPart>
        <name>Fe</name>
        <dbReference type="ChEBI" id="CHEBI:18248"/>
    </ligandPart>
</feature>
<keyword evidence="10 16" id="KW-0560">Oxidoreductase</keyword>
<comment type="catalytic activity">
    <reaction evidence="14">
        <text>an organic molecule + reduced [NADPH--hemoprotein reductase] + O2 = an alcohol + oxidized [NADPH--hemoprotein reductase] + H2O + H(+)</text>
        <dbReference type="Rhea" id="RHEA:17149"/>
        <dbReference type="Rhea" id="RHEA-COMP:11964"/>
        <dbReference type="Rhea" id="RHEA-COMP:11965"/>
        <dbReference type="ChEBI" id="CHEBI:15377"/>
        <dbReference type="ChEBI" id="CHEBI:15378"/>
        <dbReference type="ChEBI" id="CHEBI:15379"/>
        <dbReference type="ChEBI" id="CHEBI:30879"/>
        <dbReference type="ChEBI" id="CHEBI:57618"/>
        <dbReference type="ChEBI" id="CHEBI:58210"/>
        <dbReference type="ChEBI" id="CHEBI:142491"/>
        <dbReference type="EC" id="1.14.14.1"/>
    </reaction>
</comment>
<dbReference type="PROSITE" id="PS00086">
    <property type="entry name" value="CYTOCHROME_P450"/>
    <property type="match status" value="1"/>
</dbReference>
<dbReference type="InterPro" id="IPR002401">
    <property type="entry name" value="Cyt_P450_E_grp-I"/>
</dbReference>
<evidence type="ECO:0000256" key="1">
    <source>
        <dbReference type="ARBA" id="ARBA00001971"/>
    </source>
</evidence>
<protein>
    <recommendedName>
        <fullName evidence="5">unspecific monooxygenase</fullName>
        <ecNumber evidence="5">1.14.14.1</ecNumber>
    </recommendedName>
</protein>
<dbReference type="PRINTS" id="PR00385">
    <property type="entry name" value="P450"/>
</dbReference>
<dbReference type="Gene3D" id="1.10.630.10">
    <property type="entry name" value="Cytochrome P450"/>
    <property type="match status" value="1"/>
</dbReference>
<dbReference type="CDD" id="cd11056">
    <property type="entry name" value="CYP6-like"/>
    <property type="match status" value="1"/>
</dbReference>
<dbReference type="EC" id="1.14.14.1" evidence="5"/>
<dbReference type="EMBL" id="LC388682">
    <property type="protein sequence ID" value="BBE49546.1"/>
    <property type="molecule type" value="mRNA"/>
</dbReference>
<evidence type="ECO:0000256" key="13">
    <source>
        <dbReference type="ARBA" id="ARBA00023136"/>
    </source>
</evidence>
<dbReference type="PRINTS" id="PR00463">
    <property type="entry name" value="EP450I"/>
</dbReference>
<name>A0A455R4V0_ADOHO</name>
<keyword evidence="8" id="KW-0256">Endoplasmic reticulum</keyword>
<evidence type="ECO:0000313" key="17">
    <source>
        <dbReference type="EMBL" id="BBE49546.1"/>
    </source>
</evidence>
<dbReference type="PANTHER" id="PTHR24292:SF54">
    <property type="entry name" value="CYP9F3-RELATED"/>
    <property type="match status" value="1"/>
</dbReference>
<evidence type="ECO:0000256" key="6">
    <source>
        <dbReference type="ARBA" id="ARBA00022617"/>
    </source>
</evidence>
<evidence type="ECO:0000256" key="3">
    <source>
        <dbReference type="ARBA" id="ARBA00004406"/>
    </source>
</evidence>
<reference evidence="17" key="1">
    <citation type="journal article" date="2019" name="Sci. Rep.">
        <title>Genome-wide Identification of Tebufenozide Resistant Genes in the smaller tea tortrix, Adoxophyes honmai (Lepidoptera: Tortricidae).</title>
        <authorList>
            <person name="Uchibori-Asano M."/>
            <person name="Jouraku A."/>
            <person name="Uchiyama T."/>
            <person name="Yokoi K."/>
            <person name="Akiduki G."/>
            <person name="Suetsugu Y."/>
            <person name="Kobayashi T."/>
            <person name="Ozawa A."/>
            <person name="Minami S."/>
            <person name="Ishizuka C."/>
            <person name="Nakagawa Y."/>
            <person name="Daimon T."/>
            <person name="Shinoda T."/>
        </authorList>
    </citation>
    <scope>NUCLEOTIDE SEQUENCE</scope>
    <source>
        <strain evidence="17">Kanaya1960-S</strain>
    </source>
</reference>
<evidence type="ECO:0000256" key="15">
    <source>
        <dbReference type="PIRSR" id="PIRSR602401-1"/>
    </source>
</evidence>
<keyword evidence="12 16" id="KW-0503">Monooxygenase</keyword>
<dbReference type="SUPFAM" id="SSF48264">
    <property type="entry name" value="Cytochrome P450"/>
    <property type="match status" value="1"/>
</dbReference>
<dbReference type="AlphaFoldDB" id="A0A455R4V0"/>
<evidence type="ECO:0000256" key="5">
    <source>
        <dbReference type="ARBA" id="ARBA00012109"/>
    </source>
</evidence>
<organism evidence="17">
    <name type="scientific">Adoxophyes honmai</name>
    <name type="common">Smaller tea tortrix moth</name>
    <dbReference type="NCBI Taxonomy" id="85585"/>
    <lineage>
        <taxon>Eukaryota</taxon>
        <taxon>Metazoa</taxon>
        <taxon>Ecdysozoa</taxon>
        <taxon>Arthropoda</taxon>
        <taxon>Hexapoda</taxon>
        <taxon>Insecta</taxon>
        <taxon>Pterygota</taxon>
        <taxon>Neoptera</taxon>
        <taxon>Endopterygota</taxon>
        <taxon>Lepidoptera</taxon>
        <taxon>Glossata</taxon>
        <taxon>Ditrysia</taxon>
        <taxon>Tortricoidea</taxon>
        <taxon>Tortricidae</taxon>
        <taxon>Tortricinae</taxon>
        <taxon>Adoxophyes</taxon>
    </lineage>
</organism>
<dbReference type="GO" id="GO:0020037">
    <property type="term" value="F:heme binding"/>
    <property type="evidence" value="ECO:0007669"/>
    <property type="project" value="InterPro"/>
</dbReference>
<dbReference type="InterPro" id="IPR017972">
    <property type="entry name" value="Cyt_P450_CS"/>
</dbReference>
<dbReference type="InterPro" id="IPR036396">
    <property type="entry name" value="Cyt_P450_sf"/>
</dbReference>
<evidence type="ECO:0000256" key="10">
    <source>
        <dbReference type="ARBA" id="ARBA00023002"/>
    </source>
</evidence>
<evidence type="ECO:0000256" key="16">
    <source>
        <dbReference type="RuleBase" id="RU000461"/>
    </source>
</evidence>
<keyword evidence="7 15" id="KW-0479">Metal-binding</keyword>
<dbReference type="Pfam" id="PF00067">
    <property type="entry name" value="p450"/>
    <property type="match status" value="1"/>
</dbReference>
<proteinExistence type="evidence at transcript level"/>
<evidence type="ECO:0000256" key="12">
    <source>
        <dbReference type="ARBA" id="ARBA00023033"/>
    </source>
</evidence>
<dbReference type="InterPro" id="IPR001128">
    <property type="entry name" value="Cyt_P450"/>
</dbReference>
<keyword evidence="6 15" id="KW-0349">Heme</keyword>
<evidence type="ECO:0000256" key="11">
    <source>
        <dbReference type="ARBA" id="ARBA00023004"/>
    </source>
</evidence>
<dbReference type="GO" id="GO:0005789">
    <property type="term" value="C:endoplasmic reticulum membrane"/>
    <property type="evidence" value="ECO:0007669"/>
    <property type="project" value="UniProtKB-SubCell"/>
</dbReference>
<keyword evidence="11 15" id="KW-0408">Iron</keyword>
<evidence type="ECO:0000256" key="9">
    <source>
        <dbReference type="ARBA" id="ARBA00022848"/>
    </source>
</evidence>
<dbReference type="PANTHER" id="PTHR24292">
    <property type="entry name" value="CYTOCHROME P450"/>
    <property type="match status" value="1"/>
</dbReference>
<dbReference type="GO" id="GO:0005506">
    <property type="term" value="F:iron ion binding"/>
    <property type="evidence" value="ECO:0007669"/>
    <property type="project" value="InterPro"/>
</dbReference>
<comment type="cofactor">
    <cofactor evidence="1 15">
        <name>heme</name>
        <dbReference type="ChEBI" id="CHEBI:30413"/>
    </cofactor>
</comment>
<accession>A0A455R4V0</accession>
<evidence type="ECO:0000256" key="8">
    <source>
        <dbReference type="ARBA" id="ARBA00022824"/>
    </source>
</evidence>
<keyword evidence="9" id="KW-0492">Microsome</keyword>
<evidence type="ECO:0000256" key="4">
    <source>
        <dbReference type="ARBA" id="ARBA00010617"/>
    </source>
</evidence>
<evidence type="ECO:0000256" key="2">
    <source>
        <dbReference type="ARBA" id="ARBA00004174"/>
    </source>
</evidence>
<evidence type="ECO:0000256" key="14">
    <source>
        <dbReference type="ARBA" id="ARBA00047827"/>
    </source>
</evidence>
<dbReference type="InterPro" id="IPR050476">
    <property type="entry name" value="Insect_CytP450_Detox"/>
</dbReference>